<dbReference type="RefSeq" id="WP_155837858.1">
    <property type="nucleotide sequence ID" value="NZ_BMWS01000021.1"/>
</dbReference>
<proteinExistence type="predicted"/>
<name>A0A918JWP1_9FLAO</name>
<organism evidence="1 2">
    <name type="scientific">Aquimarina muelleri</name>
    <dbReference type="NCBI Taxonomy" id="279356"/>
    <lineage>
        <taxon>Bacteria</taxon>
        <taxon>Pseudomonadati</taxon>
        <taxon>Bacteroidota</taxon>
        <taxon>Flavobacteriia</taxon>
        <taxon>Flavobacteriales</taxon>
        <taxon>Flavobacteriaceae</taxon>
        <taxon>Aquimarina</taxon>
    </lineage>
</organism>
<dbReference type="Proteomes" id="UP000601108">
    <property type="component" value="Unassembled WGS sequence"/>
</dbReference>
<reference evidence="1 2" key="1">
    <citation type="journal article" date="2014" name="Int. J. Syst. Evol. Microbiol.">
        <title>Complete genome sequence of Corynebacterium casei LMG S-19264T (=DSM 44701T), isolated from a smear-ripened cheese.</title>
        <authorList>
            <consortium name="US DOE Joint Genome Institute (JGI-PGF)"/>
            <person name="Walter F."/>
            <person name="Albersmeier A."/>
            <person name="Kalinowski J."/>
            <person name="Ruckert C."/>
        </authorList>
    </citation>
    <scope>NUCLEOTIDE SEQUENCE [LARGE SCALE GENOMIC DNA]</scope>
    <source>
        <strain evidence="1 2">KCTC 12285</strain>
    </source>
</reference>
<accession>A0A918JWP1</accession>
<comment type="caution">
    <text evidence="1">The sequence shown here is derived from an EMBL/GenBank/DDBJ whole genome shotgun (WGS) entry which is preliminary data.</text>
</comment>
<sequence length="59" mass="7071">MKNSIVLLFCIQQDIVMGYLKELEGLFASNLEMVRDDRSFDRNFRKSKRIYPMSYKNAF</sequence>
<dbReference type="EMBL" id="BMWS01000021">
    <property type="protein sequence ID" value="GGX26036.1"/>
    <property type="molecule type" value="Genomic_DNA"/>
</dbReference>
<keyword evidence="2" id="KW-1185">Reference proteome</keyword>
<evidence type="ECO:0000313" key="2">
    <source>
        <dbReference type="Proteomes" id="UP000601108"/>
    </source>
</evidence>
<dbReference type="AlphaFoldDB" id="A0A918JWP1"/>
<gene>
    <name evidence="1" type="ORF">GCM10007384_28860</name>
</gene>
<evidence type="ECO:0000313" key="1">
    <source>
        <dbReference type="EMBL" id="GGX26036.1"/>
    </source>
</evidence>
<protein>
    <submittedName>
        <fullName evidence="1">Uncharacterized protein</fullName>
    </submittedName>
</protein>